<dbReference type="AlphaFoldDB" id="A0A1W6YSS9"/>
<dbReference type="GO" id="GO:0004521">
    <property type="term" value="F:RNA endonuclease activity"/>
    <property type="evidence" value="ECO:0007669"/>
    <property type="project" value="TreeGrafter"/>
</dbReference>
<dbReference type="GO" id="GO:0016787">
    <property type="term" value="F:hydrolase activity"/>
    <property type="evidence" value="ECO:0007669"/>
    <property type="project" value="UniProtKB-KW"/>
</dbReference>
<accession>A0A1W6YSS9</accession>
<evidence type="ECO:0000256" key="1">
    <source>
        <dbReference type="ARBA" id="ARBA00022801"/>
    </source>
</evidence>
<dbReference type="InterPro" id="IPR036866">
    <property type="entry name" value="RibonucZ/Hydroxyglut_hydro"/>
</dbReference>
<dbReference type="STRING" id="1416806.CAL12_24525"/>
<evidence type="ECO:0000259" key="3">
    <source>
        <dbReference type="SMART" id="SM01027"/>
    </source>
</evidence>
<evidence type="ECO:0000259" key="2">
    <source>
        <dbReference type="SMART" id="SM00849"/>
    </source>
</evidence>
<dbReference type="InterPro" id="IPR022712">
    <property type="entry name" value="Beta_Casp"/>
</dbReference>
<dbReference type="KEGG" id="bgv:CAL12_24525"/>
<dbReference type="OrthoDB" id="9803916at2"/>
<evidence type="ECO:0000313" key="4">
    <source>
        <dbReference type="EMBL" id="ARP83663.1"/>
    </source>
</evidence>
<keyword evidence="5" id="KW-1185">Reference proteome</keyword>
<dbReference type="CDD" id="cd16295">
    <property type="entry name" value="TTHA0252-CPSF-like_MBL-fold"/>
    <property type="match status" value="1"/>
</dbReference>
<evidence type="ECO:0000313" key="5">
    <source>
        <dbReference type="Proteomes" id="UP000194151"/>
    </source>
</evidence>
<dbReference type="PANTHER" id="PTHR11203:SF37">
    <property type="entry name" value="INTEGRATOR COMPLEX SUBUNIT 11"/>
    <property type="match status" value="1"/>
</dbReference>
<name>A0A1W6YSS9_9BORD</name>
<protein>
    <submittedName>
        <fullName evidence="4">MBL fold metallo-hydrolase</fullName>
    </submittedName>
</protein>
<feature type="domain" description="Metallo-beta-lactamase" evidence="2">
    <location>
        <begin position="14"/>
        <end position="236"/>
    </location>
</feature>
<proteinExistence type="predicted"/>
<dbReference type="SMART" id="SM00849">
    <property type="entry name" value="Lactamase_B"/>
    <property type="match status" value="1"/>
</dbReference>
<reference evidence="4 5" key="1">
    <citation type="submission" date="2017-05" db="EMBL/GenBank/DDBJ databases">
        <title>Complete and WGS of Bordetella genogroups.</title>
        <authorList>
            <person name="Spilker T."/>
            <person name="LiPuma J."/>
        </authorList>
    </citation>
    <scope>NUCLEOTIDE SEQUENCE [LARGE SCALE GENOMIC DNA]</scope>
    <source>
        <strain evidence="4 5">AU19157</strain>
    </source>
</reference>
<dbReference type="EMBL" id="CP021108">
    <property type="protein sequence ID" value="ARP83663.1"/>
    <property type="molecule type" value="Genomic_DNA"/>
</dbReference>
<dbReference type="Gene3D" id="3.40.50.10890">
    <property type="match status" value="1"/>
</dbReference>
<dbReference type="Pfam" id="PF07521">
    <property type="entry name" value="RMMBL"/>
    <property type="match status" value="1"/>
</dbReference>
<dbReference type="InterPro" id="IPR001279">
    <property type="entry name" value="Metallo-B-lactamas"/>
</dbReference>
<dbReference type="SUPFAM" id="SSF56281">
    <property type="entry name" value="Metallo-hydrolase/oxidoreductase"/>
    <property type="match status" value="1"/>
</dbReference>
<gene>
    <name evidence="4" type="ORF">CAL12_24525</name>
</gene>
<dbReference type="Pfam" id="PF00753">
    <property type="entry name" value="Lactamase_B"/>
    <property type="match status" value="1"/>
</dbReference>
<dbReference type="InterPro" id="IPR011108">
    <property type="entry name" value="RMMBL"/>
</dbReference>
<keyword evidence="1 4" id="KW-0378">Hydrolase</keyword>
<dbReference type="Pfam" id="PF10996">
    <property type="entry name" value="Beta-Casp"/>
    <property type="match status" value="1"/>
</dbReference>
<dbReference type="Gene3D" id="3.60.15.10">
    <property type="entry name" value="Ribonuclease Z/Hydroxyacylglutathione hydrolase-like"/>
    <property type="match status" value="1"/>
</dbReference>
<dbReference type="Proteomes" id="UP000194151">
    <property type="component" value="Chromosome"/>
</dbReference>
<sequence length="452" mass="49630">MLSLTCLGGAGTVTGSKHLLSHDDTHLLIDCGLFQGLKNLRELNWQTLPISPAEIDAVVLTHAHLDHCGYLPRLMVDGFKGRIHATPATRDVAELILLDSANLQEKDADFANRKGYSKHQPALPLYRVVDAQRTMARFSNVAPHQPFALPHGAQLTFRRAGHILGASTAQIDIAGMRVAFSGDLGRYGDPVMHDPEPVPRADYIVIESTYGNRRHDTADPLAALGNIIDRTVQRGGTVVIPAFAVGRAQTLIYLLWKLRQAGELRNVPVYLDSPMATSATGLLDRHAGEHKLSPREYEAASAAVTYVRDVEESKALSANRYPKVIISASGMATGGRVLHHIAAFGSDHRSTLLFSGFQAAGTRGRKLLEGATETKIFGDWLPINAEVAELPMLSAHADSDELMRWLRGFQEAPRRVFIVHGEPEASEALRVRIERELNWHATVPLQGQRYEL</sequence>
<feature type="domain" description="Beta-Casp" evidence="3">
    <location>
        <begin position="248"/>
        <end position="367"/>
    </location>
</feature>
<organism evidence="4 5">
    <name type="scientific">Bordetella genomosp. 8</name>
    <dbReference type="NCBI Taxonomy" id="1416806"/>
    <lineage>
        <taxon>Bacteria</taxon>
        <taxon>Pseudomonadati</taxon>
        <taxon>Pseudomonadota</taxon>
        <taxon>Betaproteobacteria</taxon>
        <taxon>Burkholderiales</taxon>
        <taxon>Alcaligenaceae</taxon>
        <taxon>Bordetella</taxon>
    </lineage>
</organism>
<dbReference type="InterPro" id="IPR050698">
    <property type="entry name" value="MBL"/>
</dbReference>
<dbReference type="RefSeq" id="WP_086066991.1">
    <property type="nucleotide sequence ID" value="NZ_CP021108.1"/>
</dbReference>
<dbReference type="PANTHER" id="PTHR11203">
    <property type="entry name" value="CLEAVAGE AND POLYADENYLATION SPECIFICITY FACTOR FAMILY MEMBER"/>
    <property type="match status" value="1"/>
</dbReference>
<dbReference type="SMART" id="SM01027">
    <property type="entry name" value="Beta-Casp"/>
    <property type="match status" value="1"/>
</dbReference>